<dbReference type="PANTHER" id="PTHR10644">
    <property type="entry name" value="DNA REPAIR/RNA PROCESSING CPSF FAMILY"/>
    <property type="match status" value="1"/>
</dbReference>
<evidence type="ECO:0000313" key="4">
    <source>
        <dbReference type="Proteomes" id="UP001150062"/>
    </source>
</evidence>
<evidence type="ECO:0000256" key="1">
    <source>
        <dbReference type="SAM" id="Coils"/>
    </source>
</evidence>
<feature type="compositionally biased region" description="Acidic residues" evidence="2">
    <location>
        <begin position="877"/>
        <end position="899"/>
    </location>
</feature>
<feature type="region of interest" description="Disordered" evidence="2">
    <location>
        <begin position="193"/>
        <end position="225"/>
    </location>
</feature>
<reference evidence="3" key="1">
    <citation type="submission" date="2022-08" db="EMBL/GenBank/DDBJ databases">
        <title>Novel sulfate-reducing endosymbionts in the free-living metamonad Anaeramoeba.</title>
        <authorList>
            <person name="Jerlstrom-Hultqvist J."/>
            <person name="Cepicka I."/>
            <person name="Gallot-Lavallee L."/>
            <person name="Salas-Leiva D."/>
            <person name="Curtis B.A."/>
            <person name="Zahonova K."/>
            <person name="Pipaliya S."/>
            <person name="Dacks J."/>
            <person name="Roger A.J."/>
        </authorList>
    </citation>
    <scope>NUCLEOTIDE SEQUENCE</scope>
    <source>
        <strain evidence="3">Schooner1</strain>
    </source>
</reference>
<feature type="coiled-coil region" evidence="1">
    <location>
        <begin position="416"/>
        <end position="443"/>
    </location>
</feature>
<proteinExistence type="predicted"/>
<protein>
    <submittedName>
        <fullName evidence="3">Cleavage and polyadenylation specificity factor subunit 1</fullName>
    </submittedName>
</protein>
<dbReference type="Proteomes" id="UP001150062">
    <property type="component" value="Unassembled WGS sequence"/>
</dbReference>
<evidence type="ECO:0000313" key="3">
    <source>
        <dbReference type="EMBL" id="KAJ6226015.1"/>
    </source>
</evidence>
<keyword evidence="1" id="KW-0175">Coiled coil</keyword>
<dbReference type="EMBL" id="JAOAOG010000346">
    <property type="protein sequence ID" value="KAJ6226015.1"/>
    <property type="molecule type" value="Genomic_DNA"/>
</dbReference>
<evidence type="ECO:0000256" key="2">
    <source>
        <dbReference type="SAM" id="MobiDB-lite"/>
    </source>
</evidence>
<sequence>MTLNLISKTLLKTNTVIKLLTTRNEGSDQDNKLIEIQQTRINLYSLDKEQIFKKMFSTPLFTKVQDAIVFTHYNVSTLGLLLTNGTLTFLTIFPDHLDFLSSITIEEIFGLKVAINKLVKINNYLLISSLYGDLALISLTTPVIGDQKLIYYRSNNQNTILWDCYCINFEKTEELNEVLVVCVQHERNNQITKTKSKRSIKKEKERKNKNKKKKKKENKKEKKKEKKKKSNEIVFYHFDLNLEEIKIIKKYKNYDLPYKILGLLGERILILTYKGQIIEIKLKNIRKMKELSTETKRNKTLQKKLSEELKPKVTQIFTNKELINSSFVSKNGERIYMLSENYRFYSYSQEFDNNVLLKKFKKHGKLPPSTNFIELTHNIFLTLGFMCKGTFFTLNEMNDDNLQILTRFKIKNELNNENENNNYKDYDKENRQTKNKVINLKELKKKKKLNLEHFYINTNNNNFITNFLLVSQNNQSPERILFACSGNNLIHSSSILKIRSGHRVENIFQSTEKESNIFNHINGIWSFLKRNFLALSFTNSTSIVKAVNFKSGELVDLTYLFPINAKQSSIEVCIKGDYLIQICQQSITIVNLINKSLISVWNAEKDSMISNNKIFYSGENNKLFILIELKKNNKSTLMIFQLILNSNLELILNNTEIFNQKEISCLTIIPNITQNGNSIRNSNSSIFLIIGTHNPSIEIFQIQLPSKENNFNINLKTILNFNLNNYNKNNTKLNQTNDNKNNKFEKNNIPNSLLSMVNLKKKIKNENDNTNNKNNKIIIVGLRDGTIVHLIFNEELKKLELIQQFRIGFSPVVLIKVSKGILALSNKPWLIKFKKNESNLMISPILFPKVKYACRFLSVSNLKNIYDQQNKMNCEKTDEEQEEGEGEGEGEGDEDEDDNMNTKMNMNRNMDEINENDKRKENDQSLIFLSNGKIFIVKLSFESKLIKENYPLPESPQKLNYDPFENLLYISCQSQQKNLIYVMEPTKGEIISSTEFPENEQINDLQIELNYLYVVTGIKTLNQGRLYLFKLLNSRELGNKKLELITSMLVKSAPLKKIDFFNFSDNKQSKRNVNLNIGDNTNTSNNTNNKNEETLNKNSSQIAITAGKKVLFLKLKMKKFKKISELKINNEIKIITVNKNFILIIDQYSHISLFYIKIVQSKIVFKLIYTEKRIPAIIDCKFSSLTEFLALDVFGNFFTFKIYSKKNKKNQFIITKLASFSLNQTCNSLQIGGFLSLQNEKSSCKCLIFSRIGTLFSIIQVPPQNYKLLKSLENILKDQLPIKSKINNFRERFYIQKGVLDGDLLSYFLTLNENHQKLILKKHKSFNQFTLQEVIHLISPLNNSFI</sequence>
<comment type="caution">
    <text evidence="3">The sequence shown here is derived from an EMBL/GenBank/DDBJ whole genome shotgun (WGS) entry which is preliminary data.</text>
</comment>
<name>A0ABQ8X0C6_9EUKA</name>
<feature type="region of interest" description="Disordered" evidence="2">
    <location>
        <begin position="873"/>
        <end position="904"/>
    </location>
</feature>
<accession>A0ABQ8X0C6</accession>
<dbReference type="SUPFAM" id="SSF50978">
    <property type="entry name" value="WD40 repeat-like"/>
    <property type="match status" value="1"/>
</dbReference>
<dbReference type="Gene3D" id="2.130.10.10">
    <property type="entry name" value="YVTN repeat-like/Quinoprotein amine dehydrogenase"/>
    <property type="match status" value="2"/>
</dbReference>
<feature type="compositionally biased region" description="Basic residues" evidence="2">
    <location>
        <begin position="207"/>
        <end position="225"/>
    </location>
</feature>
<gene>
    <name evidence="3" type="ORF">M0813_00983</name>
</gene>
<keyword evidence="4" id="KW-1185">Reference proteome</keyword>
<dbReference type="InterPro" id="IPR036322">
    <property type="entry name" value="WD40_repeat_dom_sf"/>
</dbReference>
<dbReference type="InterPro" id="IPR050358">
    <property type="entry name" value="RSE1/DDB1/CFT1"/>
</dbReference>
<organism evidence="3 4">
    <name type="scientific">Anaeramoeba flamelloides</name>
    <dbReference type="NCBI Taxonomy" id="1746091"/>
    <lineage>
        <taxon>Eukaryota</taxon>
        <taxon>Metamonada</taxon>
        <taxon>Anaeramoebidae</taxon>
        <taxon>Anaeramoeba</taxon>
    </lineage>
</organism>
<dbReference type="InterPro" id="IPR015943">
    <property type="entry name" value="WD40/YVTN_repeat-like_dom_sf"/>
</dbReference>
<feature type="coiled-coil region" evidence="1">
    <location>
        <begin position="723"/>
        <end position="776"/>
    </location>
</feature>